<dbReference type="Gene3D" id="1.20.1640.10">
    <property type="entry name" value="Multidrug efflux transporter AcrB transmembrane domain"/>
    <property type="match status" value="2"/>
</dbReference>
<feature type="transmembrane region" description="Helical" evidence="6">
    <location>
        <begin position="251"/>
        <end position="270"/>
    </location>
</feature>
<reference evidence="9 10" key="1">
    <citation type="submission" date="2016-02" db="EMBL/GenBank/DDBJ databases">
        <title>Draft genome sequence of Hydrogenophaga sp. LPB0072.</title>
        <authorList>
            <person name="Shin S.-K."/>
            <person name="Yi H."/>
        </authorList>
    </citation>
    <scope>NUCLEOTIDE SEQUENCE [LARGE SCALE GENOMIC DNA]</scope>
    <source>
        <strain evidence="9 10">LPB0072</strain>
    </source>
</reference>
<evidence type="ECO:0000256" key="3">
    <source>
        <dbReference type="ARBA" id="ARBA00022692"/>
    </source>
</evidence>
<dbReference type="EMBL" id="CP017476">
    <property type="protein sequence ID" value="AOW12892.1"/>
    <property type="molecule type" value="Genomic_DNA"/>
</dbReference>
<evidence type="ECO:0000313" key="8">
    <source>
        <dbReference type="EMBL" id="AOW12892.1"/>
    </source>
</evidence>
<dbReference type="PANTHER" id="PTHR33406">
    <property type="entry name" value="MEMBRANE PROTEIN MJ1562-RELATED"/>
    <property type="match status" value="1"/>
</dbReference>
<evidence type="ECO:0000256" key="4">
    <source>
        <dbReference type="ARBA" id="ARBA00022989"/>
    </source>
</evidence>
<evidence type="ECO:0000313" key="9">
    <source>
        <dbReference type="EMBL" id="OAD40078.1"/>
    </source>
</evidence>
<dbReference type="STRING" id="1763535.LPB072_08600"/>
<feature type="transmembrane region" description="Helical" evidence="6">
    <location>
        <begin position="277"/>
        <end position="298"/>
    </location>
</feature>
<feature type="transmembrane region" description="Helical" evidence="6">
    <location>
        <begin position="368"/>
        <end position="394"/>
    </location>
</feature>
<dbReference type="KEGG" id="hyl:LPB072_08600"/>
<proteinExistence type="predicted"/>
<sequence>MMSSRLRVFLLWVLLMCGGVAVVANSRFSTDISFFLPSRPTPEQQVLVNQLQDGSVSRLLMLAVEGGSESQRAQASRAMRKGLLAGGQFVSVQNGEAAATDGERDFFLRYRYQLSPAVNEQRFSEAGLREAVGDTIQSLASPMGLLIKPFLAQDPTGELLAVLEQLNPGAQPEMRAGVWASRDGERAMMLLETRAQGSDIDGQAQAIERVREAFDTAKAGLASGGGADLSMQLSGPGLFAVQSRESIKAEVSKLLLISTLGIVGVLLWAYRSPRLLALGLLPMLSGALAGAVVVSLVYGTVFGITVGFGSALIGEAVDYAIYFFVQSGRLGLTHWRRSFWPTIRLGVMTSALGFGALLFSGFPGLAQLGLYALSGVVTAALVTRFVLPILAGQVHSVPEPGRWVHSVLTLLGQAYRLRIGVLALAMAAGSYLWLERGNLWGANLSALSTVTEAEGANDGRLRADLAAPDARYLVLVTGASQEAALQAAEQVGDLLNGLVGEGVIGGYDTPVRFLPSAERQNRRLAALPEPAVLQARLAAALVDSPLSASKLGPFVEGVASARSAGPLQRKDLDGTAMALAVDAMLTQSAGGWNVMLPLRLPSDEGDMPVDRLESALAGSGAVFVDMKGEFDTLYGGYVSEAVRLSLAGCALIVLLLAFTLRSPVRLMRVLVTLVLTVAVVIAGLHASGEKLHLLHLVGMLLIVAVGSNYALFFDRAAGGEPLDAATLMSLCVATLTTAIGFGTLAASRVPVLNAIGTTVGPGALLALLLAAVFVYPPQRR</sequence>
<feature type="domain" description="Membrane transport protein MMPL" evidence="7">
    <location>
        <begin position="612"/>
        <end position="776"/>
    </location>
</feature>
<feature type="transmembrane region" description="Helical" evidence="6">
    <location>
        <begin position="345"/>
        <end position="362"/>
    </location>
</feature>
<feature type="transmembrane region" description="Helical" evidence="6">
    <location>
        <begin position="304"/>
        <end position="325"/>
    </location>
</feature>
<dbReference type="AlphaFoldDB" id="A0A167GZY2"/>
<feature type="transmembrane region" description="Helical" evidence="6">
    <location>
        <begin position="724"/>
        <end position="745"/>
    </location>
</feature>
<dbReference type="InterPro" id="IPR004869">
    <property type="entry name" value="MMPL_dom"/>
</dbReference>
<dbReference type="Pfam" id="PF03176">
    <property type="entry name" value="MMPL"/>
    <property type="match status" value="2"/>
</dbReference>
<dbReference type="SUPFAM" id="SSF82866">
    <property type="entry name" value="Multidrug efflux transporter AcrB transmembrane domain"/>
    <property type="match status" value="2"/>
</dbReference>
<evidence type="ECO:0000256" key="6">
    <source>
        <dbReference type="SAM" id="Phobius"/>
    </source>
</evidence>
<evidence type="ECO:0000256" key="1">
    <source>
        <dbReference type="ARBA" id="ARBA00004651"/>
    </source>
</evidence>
<dbReference type="InterPro" id="IPR050545">
    <property type="entry name" value="Mycobact_MmpL"/>
</dbReference>
<accession>A0A167GZY2</accession>
<dbReference type="GO" id="GO:0005886">
    <property type="term" value="C:plasma membrane"/>
    <property type="evidence" value="ECO:0007669"/>
    <property type="project" value="UniProtKB-SubCell"/>
</dbReference>
<gene>
    <name evidence="8" type="ORF">LPB072_08600</name>
    <name evidence="9" type="ORF">LPB72_18095</name>
</gene>
<feature type="transmembrane region" description="Helical" evidence="6">
    <location>
        <begin position="641"/>
        <end position="660"/>
    </location>
</feature>
<keyword evidence="3 6" id="KW-0812">Transmembrane</keyword>
<comment type="subcellular location">
    <subcellularLocation>
        <location evidence="1">Cell membrane</location>
        <topology evidence="1">Multi-pass membrane protein</topology>
    </subcellularLocation>
</comment>
<protein>
    <recommendedName>
        <fullName evidence="7">Membrane transport protein MMPL domain-containing protein</fullName>
    </recommendedName>
</protein>
<dbReference type="PANTHER" id="PTHR33406:SF13">
    <property type="entry name" value="MEMBRANE PROTEIN YDFJ"/>
    <property type="match status" value="1"/>
</dbReference>
<feature type="domain" description="Membrane transport protein MMPL" evidence="7">
    <location>
        <begin position="171"/>
        <end position="392"/>
    </location>
</feature>
<dbReference type="Proteomes" id="UP000185680">
    <property type="component" value="Chromosome"/>
</dbReference>
<evidence type="ECO:0000313" key="10">
    <source>
        <dbReference type="Proteomes" id="UP000185657"/>
    </source>
</evidence>
<reference evidence="8 11" key="2">
    <citation type="submission" date="2016-10" db="EMBL/GenBank/DDBJ databases">
        <title>Hydorgenophaga sp. LPB0072 isolated from gastropod.</title>
        <authorList>
            <person name="Kim E."/>
            <person name="Yi H."/>
        </authorList>
    </citation>
    <scope>NUCLEOTIDE SEQUENCE [LARGE SCALE GENOMIC DNA]</scope>
    <source>
        <strain evidence="8 11">LPB0072</strain>
    </source>
</reference>
<feature type="transmembrane region" description="Helical" evidence="6">
    <location>
        <begin position="667"/>
        <end position="686"/>
    </location>
</feature>
<keyword evidence="2" id="KW-1003">Cell membrane</keyword>
<evidence type="ECO:0000256" key="5">
    <source>
        <dbReference type="ARBA" id="ARBA00023136"/>
    </source>
</evidence>
<feature type="transmembrane region" description="Helical" evidence="6">
    <location>
        <begin position="415"/>
        <end position="434"/>
    </location>
</feature>
<name>A0A167GZY2_9BURK</name>
<dbReference type="Proteomes" id="UP000185657">
    <property type="component" value="Unassembled WGS sequence"/>
</dbReference>
<organism evidence="8 11">
    <name type="scientific">Hydrogenophaga crassostreae</name>
    <dbReference type="NCBI Taxonomy" id="1763535"/>
    <lineage>
        <taxon>Bacteria</taxon>
        <taxon>Pseudomonadati</taxon>
        <taxon>Pseudomonadota</taxon>
        <taxon>Betaproteobacteria</taxon>
        <taxon>Burkholderiales</taxon>
        <taxon>Comamonadaceae</taxon>
        <taxon>Hydrogenophaga</taxon>
    </lineage>
</organism>
<evidence type="ECO:0000259" key="7">
    <source>
        <dbReference type="Pfam" id="PF03176"/>
    </source>
</evidence>
<keyword evidence="5 6" id="KW-0472">Membrane</keyword>
<keyword evidence="10" id="KW-1185">Reference proteome</keyword>
<dbReference type="OrthoDB" id="9780358at2"/>
<evidence type="ECO:0000256" key="2">
    <source>
        <dbReference type="ARBA" id="ARBA00022475"/>
    </source>
</evidence>
<dbReference type="EMBL" id="LVWD01000034">
    <property type="protein sequence ID" value="OAD40078.1"/>
    <property type="molecule type" value="Genomic_DNA"/>
</dbReference>
<dbReference type="RefSeq" id="WP_066094180.1">
    <property type="nucleotide sequence ID" value="NZ_CP017476.1"/>
</dbReference>
<feature type="transmembrane region" description="Helical" evidence="6">
    <location>
        <begin position="692"/>
        <end position="712"/>
    </location>
</feature>
<keyword evidence="4 6" id="KW-1133">Transmembrane helix</keyword>
<feature type="transmembrane region" description="Helical" evidence="6">
    <location>
        <begin position="751"/>
        <end position="775"/>
    </location>
</feature>
<evidence type="ECO:0000313" key="11">
    <source>
        <dbReference type="Proteomes" id="UP000185680"/>
    </source>
</evidence>